<sequence>MANNEHLHKAFSFFDRNQSGFIEIEELRNALNDEVDTSSEDVINAIMHDVDTDKRVASGSLVGIFPLIFGSFVGELGSVAGI</sequence>
<dbReference type="AlphaFoldDB" id="A0AAP0MVM1"/>
<evidence type="ECO:0000259" key="2">
    <source>
        <dbReference type="PROSITE" id="PS50222"/>
    </source>
</evidence>
<dbReference type="SUPFAM" id="SSF47473">
    <property type="entry name" value="EF-hand"/>
    <property type="match status" value="1"/>
</dbReference>
<accession>A0AAP0MVM1</accession>
<dbReference type="PROSITE" id="PS50222">
    <property type="entry name" value="EF_HAND_2"/>
    <property type="match status" value="1"/>
</dbReference>
<comment type="caution">
    <text evidence="3">The sequence shown here is derived from an EMBL/GenBank/DDBJ whole genome shotgun (WGS) entry which is preliminary data.</text>
</comment>
<gene>
    <name evidence="3" type="ORF">WN944_011207</name>
</gene>
<dbReference type="PROSITE" id="PS00018">
    <property type="entry name" value="EF_HAND_1"/>
    <property type="match status" value="1"/>
</dbReference>
<dbReference type="InterPro" id="IPR002048">
    <property type="entry name" value="EF_hand_dom"/>
</dbReference>
<evidence type="ECO:0000256" key="1">
    <source>
        <dbReference type="ARBA" id="ARBA00022837"/>
    </source>
</evidence>
<feature type="domain" description="EF-hand" evidence="2">
    <location>
        <begin position="2"/>
        <end position="37"/>
    </location>
</feature>
<dbReference type="InterPro" id="IPR011992">
    <property type="entry name" value="EF-hand-dom_pair"/>
</dbReference>
<evidence type="ECO:0000313" key="3">
    <source>
        <dbReference type="EMBL" id="KAK9222770.1"/>
    </source>
</evidence>
<reference evidence="3 4" key="1">
    <citation type="submission" date="2024-05" db="EMBL/GenBank/DDBJ databases">
        <title>Haplotype-resolved chromosome-level genome assembly of Huyou (Citrus changshanensis).</title>
        <authorList>
            <person name="Miao C."/>
            <person name="Chen W."/>
            <person name="Wu Y."/>
            <person name="Wang L."/>
            <person name="Zhao S."/>
            <person name="Grierson D."/>
            <person name="Xu C."/>
            <person name="Chen K."/>
        </authorList>
    </citation>
    <scope>NUCLEOTIDE SEQUENCE [LARGE SCALE GENOMIC DNA]</scope>
    <source>
        <strain evidence="3">01-14</strain>
        <tissue evidence="3">Leaf</tissue>
    </source>
</reference>
<dbReference type="Proteomes" id="UP001428341">
    <property type="component" value="Unassembled WGS sequence"/>
</dbReference>
<keyword evidence="1" id="KW-0106">Calcium</keyword>
<dbReference type="SMART" id="SM00054">
    <property type="entry name" value="EFh"/>
    <property type="match status" value="1"/>
</dbReference>
<dbReference type="Gene3D" id="1.10.238.10">
    <property type="entry name" value="EF-hand"/>
    <property type="match status" value="1"/>
</dbReference>
<evidence type="ECO:0000313" key="4">
    <source>
        <dbReference type="Proteomes" id="UP001428341"/>
    </source>
</evidence>
<dbReference type="Pfam" id="PF13499">
    <property type="entry name" value="EF-hand_7"/>
    <property type="match status" value="1"/>
</dbReference>
<organism evidence="3 4">
    <name type="scientific">Citrus x changshan-huyou</name>
    <dbReference type="NCBI Taxonomy" id="2935761"/>
    <lineage>
        <taxon>Eukaryota</taxon>
        <taxon>Viridiplantae</taxon>
        <taxon>Streptophyta</taxon>
        <taxon>Embryophyta</taxon>
        <taxon>Tracheophyta</taxon>
        <taxon>Spermatophyta</taxon>
        <taxon>Magnoliopsida</taxon>
        <taxon>eudicotyledons</taxon>
        <taxon>Gunneridae</taxon>
        <taxon>Pentapetalae</taxon>
        <taxon>rosids</taxon>
        <taxon>malvids</taxon>
        <taxon>Sapindales</taxon>
        <taxon>Rutaceae</taxon>
        <taxon>Aurantioideae</taxon>
        <taxon>Citrus</taxon>
    </lineage>
</organism>
<keyword evidence="4" id="KW-1185">Reference proteome</keyword>
<dbReference type="CDD" id="cd00051">
    <property type="entry name" value="EFh"/>
    <property type="match status" value="1"/>
</dbReference>
<dbReference type="GO" id="GO:0005509">
    <property type="term" value="F:calcium ion binding"/>
    <property type="evidence" value="ECO:0007669"/>
    <property type="project" value="InterPro"/>
</dbReference>
<protein>
    <recommendedName>
        <fullName evidence="2">EF-hand domain-containing protein</fullName>
    </recommendedName>
</protein>
<name>A0AAP0MVM1_9ROSI</name>
<dbReference type="EMBL" id="JBCGBO010000002">
    <property type="protein sequence ID" value="KAK9222770.1"/>
    <property type="molecule type" value="Genomic_DNA"/>
</dbReference>
<dbReference type="InterPro" id="IPR018247">
    <property type="entry name" value="EF_Hand_1_Ca_BS"/>
</dbReference>
<proteinExistence type="predicted"/>